<evidence type="ECO:0008006" key="6">
    <source>
        <dbReference type="Google" id="ProtNLM"/>
    </source>
</evidence>
<keyword evidence="3" id="KW-1133">Transmembrane helix</keyword>
<protein>
    <recommendedName>
        <fullName evidence="6">Sulfotransferase domain-containing protein</fullName>
    </recommendedName>
</protein>
<keyword evidence="3" id="KW-0812">Transmembrane</keyword>
<dbReference type="AlphaFoldDB" id="K0RSP0"/>
<dbReference type="PANTHER" id="PTHR10605">
    <property type="entry name" value="HEPARAN SULFATE SULFOTRANSFERASE"/>
    <property type="match status" value="1"/>
</dbReference>
<proteinExistence type="predicted"/>
<evidence type="ECO:0000313" key="5">
    <source>
        <dbReference type="Proteomes" id="UP000266841"/>
    </source>
</evidence>
<comment type="caution">
    <text evidence="4">The sequence shown here is derived from an EMBL/GenBank/DDBJ whole genome shotgun (WGS) entry which is preliminary data.</text>
</comment>
<name>K0RSP0_THAOC</name>
<dbReference type="Gene3D" id="3.40.50.300">
    <property type="entry name" value="P-loop containing nucleotide triphosphate hydrolases"/>
    <property type="match status" value="1"/>
</dbReference>
<sequence>MNAADREDREDLAPAKETAGLLDGSGNASSRRPVETIEIDAYLDDGDTRTHAAAALSLTGRIQERFLLTPRLTLATALIGILSVYFLFARSSSSKEGTRRSWFKDDKGPPSYPAFPARQLLGIGNGFLNSTPSPYSAHDFQNGQNRTVRYWGGVQAAIEKYQSTSNVWNLSTWGPCYPRASNRQNRGTRSRHYLSNWTSIVQSASFENIVYPTQTRKKNLEGLCRPGYLLIGQGMRASASLLSIKNARRPHPLVQGKCGTSSLYHYIAGRDRDLPWYLSNFGNIESFLGNGILMTGEASPGYLPYPGVVTQLVKRMAPEWKFAEGDFDVQSWRHHTGSLPKILAIVREPIDRALSSYKYNYVSPALMRLRSGRGVLSTGEKVDGKLGDEQYYQYLFSFEQLVRAELVSLRKCLAPGGSGEQWSLKKYRRNETFFHRSVYRELNDRNSTLISLDEACYVKTKSKNLPPREQWIHLAIDYPHKIIDLPNLHLIQSLVGRGVYVLPLEWWYEVFAFPQQNESNIQVFCMEDMASRANKLMDDVTAFLGLPDFDFRNVTEVGRYNVGGHRGYNTVLGKSNAMEKEETEKLGDDLNSREYRDLLDISDGLRRDLKHFYQPYNDRLFKLMGGGCPW</sequence>
<dbReference type="SUPFAM" id="SSF52540">
    <property type="entry name" value="P-loop containing nucleoside triphosphate hydrolases"/>
    <property type="match status" value="1"/>
</dbReference>
<keyword evidence="3" id="KW-0472">Membrane</keyword>
<dbReference type="PANTHER" id="PTHR10605:SF56">
    <property type="entry name" value="BIFUNCTIONAL HEPARAN SULFATE N-DEACETYLASE_N-SULFOTRANSFERASE"/>
    <property type="match status" value="1"/>
</dbReference>
<evidence type="ECO:0000313" key="4">
    <source>
        <dbReference type="EMBL" id="EJK51946.1"/>
    </source>
</evidence>
<dbReference type="Proteomes" id="UP000266841">
    <property type="component" value="Unassembled WGS sequence"/>
</dbReference>
<reference evidence="4 5" key="1">
    <citation type="journal article" date="2012" name="Genome Biol.">
        <title>Genome and low-iron response of an oceanic diatom adapted to chronic iron limitation.</title>
        <authorList>
            <person name="Lommer M."/>
            <person name="Specht M."/>
            <person name="Roy A.S."/>
            <person name="Kraemer L."/>
            <person name="Andreson R."/>
            <person name="Gutowska M.A."/>
            <person name="Wolf J."/>
            <person name="Bergner S.V."/>
            <person name="Schilhabel M.B."/>
            <person name="Klostermeier U.C."/>
            <person name="Beiko R.G."/>
            <person name="Rosenstiel P."/>
            <person name="Hippler M."/>
            <person name="Laroche J."/>
        </authorList>
    </citation>
    <scope>NUCLEOTIDE SEQUENCE [LARGE SCALE GENOMIC DNA]</scope>
    <source>
        <strain evidence="4 5">CCMP1005</strain>
    </source>
</reference>
<dbReference type="GO" id="GO:0008146">
    <property type="term" value="F:sulfotransferase activity"/>
    <property type="evidence" value="ECO:0007669"/>
    <property type="project" value="InterPro"/>
</dbReference>
<accession>K0RSP0</accession>
<evidence type="ECO:0000256" key="3">
    <source>
        <dbReference type="SAM" id="Phobius"/>
    </source>
</evidence>
<dbReference type="InterPro" id="IPR027417">
    <property type="entry name" value="P-loop_NTPase"/>
</dbReference>
<feature type="compositionally biased region" description="Basic and acidic residues" evidence="2">
    <location>
        <begin position="1"/>
        <end position="14"/>
    </location>
</feature>
<feature type="transmembrane region" description="Helical" evidence="3">
    <location>
        <begin position="66"/>
        <end position="88"/>
    </location>
</feature>
<dbReference type="OMA" id="LEWWYEV"/>
<dbReference type="eggNOG" id="ENOG502SBB6">
    <property type="taxonomic scope" value="Eukaryota"/>
</dbReference>
<dbReference type="OrthoDB" id="42496at2759"/>
<feature type="region of interest" description="Disordered" evidence="2">
    <location>
        <begin position="1"/>
        <end position="31"/>
    </location>
</feature>
<dbReference type="EMBL" id="AGNL01040716">
    <property type="protein sequence ID" value="EJK51946.1"/>
    <property type="molecule type" value="Genomic_DNA"/>
</dbReference>
<evidence type="ECO:0000256" key="2">
    <source>
        <dbReference type="SAM" id="MobiDB-lite"/>
    </source>
</evidence>
<organism evidence="4 5">
    <name type="scientific">Thalassiosira oceanica</name>
    <name type="common">Marine diatom</name>
    <dbReference type="NCBI Taxonomy" id="159749"/>
    <lineage>
        <taxon>Eukaryota</taxon>
        <taxon>Sar</taxon>
        <taxon>Stramenopiles</taxon>
        <taxon>Ochrophyta</taxon>
        <taxon>Bacillariophyta</taxon>
        <taxon>Coscinodiscophyceae</taxon>
        <taxon>Thalassiosirophycidae</taxon>
        <taxon>Thalassiosirales</taxon>
        <taxon>Thalassiosiraceae</taxon>
        <taxon>Thalassiosira</taxon>
    </lineage>
</organism>
<evidence type="ECO:0000256" key="1">
    <source>
        <dbReference type="ARBA" id="ARBA00022679"/>
    </source>
</evidence>
<keyword evidence="5" id="KW-1185">Reference proteome</keyword>
<keyword evidence="1" id="KW-0808">Transferase</keyword>
<gene>
    <name evidence="4" type="ORF">THAOC_28835</name>
</gene>
<dbReference type="InterPro" id="IPR037359">
    <property type="entry name" value="NST/OST"/>
</dbReference>